<dbReference type="GO" id="GO:0034040">
    <property type="term" value="F:ATPase-coupled lipid transmembrane transporter activity"/>
    <property type="evidence" value="ECO:0007669"/>
    <property type="project" value="TreeGrafter"/>
</dbReference>
<feature type="transmembrane region" description="Helical" evidence="11">
    <location>
        <begin position="309"/>
        <end position="330"/>
    </location>
</feature>
<dbReference type="SUPFAM" id="SSF90123">
    <property type="entry name" value="ABC transporter transmembrane region"/>
    <property type="match status" value="1"/>
</dbReference>
<evidence type="ECO:0000259" key="12">
    <source>
        <dbReference type="PROSITE" id="PS50893"/>
    </source>
</evidence>
<evidence type="ECO:0000256" key="6">
    <source>
        <dbReference type="ARBA" id="ARBA00022840"/>
    </source>
</evidence>
<accession>A0A327VND4</accession>
<name>A0A327VND4_9BACT</name>
<dbReference type="EMBL" id="QLMA01000008">
    <property type="protein sequence ID" value="RAJ76603.1"/>
    <property type="molecule type" value="Genomic_DNA"/>
</dbReference>
<dbReference type="AlphaFoldDB" id="A0A327VND4"/>
<evidence type="ECO:0000259" key="13">
    <source>
        <dbReference type="PROSITE" id="PS50929"/>
    </source>
</evidence>
<evidence type="ECO:0000256" key="3">
    <source>
        <dbReference type="ARBA" id="ARBA00022475"/>
    </source>
</evidence>
<keyword evidence="3" id="KW-1003">Cell membrane</keyword>
<dbReference type="GO" id="GO:0005886">
    <property type="term" value="C:plasma membrane"/>
    <property type="evidence" value="ECO:0007669"/>
    <property type="project" value="UniProtKB-SubCell"/>
</dbReference>
<keyword evidence="4 11" id="KW-0812">Transmembrane</keyword>
<evidence type="ECO:0000259" key="14">
    <source>
        <dbReference type="PROSITE" id="PS50990"/>
    </source>
</evidence>
<dbReference type="PROSITE" id="PS50990">
    <property type="entry name" value="PEPTIDASE_C39"/>
    <property type="match status" value="1"/>
</dbReference>
<reference evidence="15 16" key="1">
    <citation type="submission" date="2018-06" db="EMBL/GenBank/DDBJ databases">
        <title>Genomic Encyclopedia of Archaeal and Bacterial Type Strains, Phase II (KMG-II): from individual species to whole genera.</title>
        <authorList>
            <person name="Goeker M."/>
        </authorList>
    </citation>
    <scope>NUCLEOTIDE SEQUENCE [LARGE SCALE GENOMIC DNA]</scope>
    <source>
        <strain evidence="15 16">DSM 29821</strain>
    </source>
</reference>
<keyword evidence="7" id="KW-0653">Protein transport</keyword>
<keyword evidence="9 11" id="KW-0472">Membrane</keyword>
<sequence>MGAFKTYRQLDKMDCGPTCLKMIAKYYGREYSLQQIREYCFITREGVNLKGISEGAEKLGFRTYGAKLTTEHLMNEVKPPCILHWNQEHFVVLPPQPKRVSRKKKILIADPASGLIQLSQDQFEKSWIGSREMGIALIFEATNNLFEAEANTEQKPGLKFLLSYTKPFKRYLVQIFLGMLVGSMLSLVFPFLTQNLVDLGVNGRNINFVYLILFGQLALFLGSTAIEIIRSWLLLHMSARINVSIISDFLIKLMKLPIKFFDAKLIGDISQRINDHTRIEQFLTGTSLNTLFSMINFVVFAVVLGIYSIPILLVFLFATALSVIWILVFMKKNKALDYERFKHLANNQSKLIEIITGMRDIKLNNGESSNRWEWERIQAQLFKVSVKSLSLSQVQNVGSYFFVQLKSIFISFLAAKEVIDGKISLGMMLSITFVIGQMNGPINQLFQFLKNYQDAKISLERLSEIHTIPNEEQLQQETLFPEVDQDNALSPAIEIKNVSFRYSGPSSPWVIKDLSLTIPYGKVTAIVGSSGSGKTTLMKLLLKFYEPTAGEIHIDGIDAAKISTKWWRNKCGVVLTDGFIFSNTVERNIAVEGDVNQERLHRSIEIANIRTFVDNLPLGVHTKLGAAGNGISSGQRQRILIARAIYKNPKFIFLDEATNTLDANNEKTIMKNLHQFFQNKTVVIIAHRLSTVKHADQIIVLEDGKIAEVGNHDALSARKGKYYELVKNQLELGQ</sequence>
<dbReference type="InterPro" id="IPR039421">
    <property type="entry name" value="Type_1_exporter"/>
</dbReference>
<dbReference type="InterPro" id="IPR003593">
    <property type="entry name" value="AAA+_ATPase"/>
</dbReference>
<dbReference type="RefSeq" id="WP_211324021.1">
    <property type="nucleotide sequence ID" value="NZ_QLMA01000008.1"/>
</dbReference>
<comment type="caution">
    <text evidence="15">The sequence shown here is derived from an EMBL/GenBank/DDBJ whole genome shotgun (WGS) entry which is preliminary data.</text>
</comment>
<evidence type="ECO:0000313" key="16">
    <source>
        <dbReference type="Proteomes" id="UP000249819"/>
    </source>
</evidence>
<dbReference type="GO" id="GO:0140359">
    <property type="term" value="F:ABC-type transporter activity"/>
    <property type="evidence" value="ECO:0007669"/>
    <property type="project" value="InterPro"/>
</dbReference>
<dbReference type="Pfam" id="PF00664">
    <property type="entry name" value="ABC_membrane"/>
    <property type="match status" value="1"/>
</dbReference>
<dbReference type="InterPro" id="IPR011527">
    <property type="entry name" value="ABC1_TM_dom"/>
</dbReference>
<dbReference type="FunFam" id="3.40.50.300:FF:000299">
    <property type="entry name" value="ABC transporter ATP-binding protein/permease"/>
    <property type="match status" value="1"/>
</dbReference>
<dbReference type="CDD" id="cd18571">
    <property type="entry name" value="ABC_6TM_peptidase_like"/>
    <property type="match status" value="1"/>
</dbReference>
<keyword evidence="6 15" id="KW-0067">ATP-binding</keyword>
<dbReference type="GO" id="GO:0008233">
    <property type="term" value="F:peptidase activity"/>
    <property type="evidence" value="ECO:0007669"/>
    <property type="project" value="InterPro"/>
</dbReference>
<dbReference type="SMART" id="SM00382">
    <property type="entry name" value="AAA"/>
    <property type="match status" value="1"/>
</dbReference>
<dbReference type="CDD" id="cd02418">
    <property type="entry name" value="Peptidase_C39B"/>
    <property type="match status" value="1"/>
</dbReference>
<evidence type="ECO:0000256" key="11">
    <source>
        <dbReference type="SAM" id="Phobius"/>
    </source>
</evidence>
<dbReference type="InterPro" id="IPR003439">
    <property type="entry name" value="ABC_transporter-like_ATP-bd"/>
</dbReference>
<dbReference type="InterPro" id="IPR017871">
    <property type="entry name" value="ABC_transporter-like_CS"/>
</dbReference>
<dbReference type="PANTHER" id="PTHR24221">
    <property type="entry name" value="ATP-BINDING CASSETTE SUB-FAMILY B"/>
    <property type="match status" value="1"/>
</dbReference>
<dbReference type="Gene3D" id="3.40.50.300">
    <property type="entry name" value="P-loop containing nucleotide triphosphate hydrolases"/>
    <property type="match status" value="1"/>
</dbReference>
<dbReference type="InterPro" id="IPR027417">
    <property type="entry name" value="P-loop_NTPase"/>
</dbReference>
<dbReference type="GO" id="GO:0006508">
    <property type="term" value="P:proteolysis"/>
    <property type="evidence" value="ECO:0007669"/>
    <property type="project" value="InterPro"/>
</dbReference>
<keyword evidence="2" id="KW-0813">Transport</keyword>
<evidence type="ECO:0000256" key="9">
    <source>
        <dbReference type="ARBA" id="ARBA00023136"/>
    </source>
</evidence>
<dbReference type="PROSITE" id="PS00211">
    <property type="entry name" value="ABC_TRANSPORTER_1"/>
    <property type="match status" value="1"/>
</dbReference>
<dbReference type="PROSITE" id="PS50893">
    <property type="entry name" value="ABC_TRANSPORTER_2"/>
    <property type="match status" value="1"/>
</dbReference>
<evidence type="ECO:0000313" key="15">
    <source>
        <dbReference type="EMBL" id="RAJ76603.1"/>
    </source>
</evidence>
<organism evidence="15 16">
    <name type="scientific">Chitinophaga dinghuensis</name>
    <dbReference type="NCBI Taxonomy" id="1539050"/>
    <lineage>
        <taxon>Bacteria</taxon>
        <taxon>Pseudomonadati</taxon>
        <taxon>Bacteroidota</taxon>
        <taxon>Chitinophagia</taxon>
        <taxon>Chitinophagales</taxon>
        <taxon>Chitinophagaceae</taxon>
        <taxon>Chitinophaga</taxon>
    </lineage>
</organism>
<dbReference type="Gene3D" id="3.90.70.10">
    <property type="entry name" value="Cysteine proteinases"/>
    <property type="match status" value="1"/>
</dbReference>
<feature type="transmembrane region" description="Helical" evidence="11">
    <location>
        <begin position="282"/>
        <end position="303"/>
    </location>
</feature>
<proteinExistence type="predicted"/>
<keyword evidence="10" id="KW-0080">Bacteriocin transport</keyword>
<dbReference type="GO" id="GO:0016887">
    <property type="term" value="F:ATP hydrolysis activity"/>
    <property type="evidence" value="ECO:0007669"/>
    <property type="project" value="InterPro"/>
</dbReference>
<dbReference type="InterPro" id="IPR036640">
    <property type="entry name" value="ABC1_TM_sf"/>
</dbReference>
<evidence type="ECO:0000256" key="7">
    <source>
        <dbReference type="ARBA" id="ARBA00022927"/>
    </source>
</evidence>
<dbReference type="GO" id="GO:0043213">
    <property type="term" value="P:bacteriocin transport"/>
    <property type="evidence" value="ECO:0007669"/>
    <property type="project" value="UniProtKB-KW"/>
</dbReference>
<dbReference type="PROSITE" id="PS50929">
    <property type="entry name" value="ABC_TM1F"/>
    <property type="match status" value="1"/>
</dbReference>
<feature type="domain" description="ABC transmembrane type-1" evidence="13">
    <location>
        <begin position="175"/>
        <end position="454"/>
    </location>
</feature>
<dbReference type="GO" id="GO:0005524">
    <property type="term" value="F:ATP binding"/>
    <property type="evidence" value="ECO:0007669"/>
    <property type="project" value="UniProtKB-KW"/>
</dbReference>
<feature type="domain" description="Peptidase C39" evidence="14">
    <location>
        <begin position="9"/>
        <end position="134"/>
    </location>
</feature>
<evidence type="ECO:0000256" key="8">
    <source>
        <dbReference type="ARBA" id="ARBA00022989"/>
    </source>
</evidence>
<dbReference type="Pfam" id="PF03412">
    <property type="entry name" value="Peptidase_C39"/>
    <property type="match status" value="1"/>
</dbReference>
<dbReference type="GO" id="GO:0015031">
    <property type="term" value="P:protein transport"/>
    <property type="evidence" value="ECO:0007669"/>
    <property type="project" value="UniProtKB-KW"/>
</dbReference>
<keyword evidence="5" id="KW-0547">Nucleotide-binding</keyword>
<dbReference type="Proteomes" id="UP000249819">
    <property type="component" value="Unassembled WGS sequence"/>
</dbReference>
<dbReference type="SUPFAM" id="SSF52540">
    <property type="entry name" value="P-loop containing nucleoside triphosphate hydrolases"/>
    <property type="match status" value="1"/>
</dbReference>
<dbReference type="InterPro" id="IPR005074">
    <property type="entry name" value="Peptidase_C39"/>
</dbReference>
<keyword evidence="16" id="KW-1185">Reference proteome</keyword>
<evidence type="ECO:0000256" key="5">
    <source>
        <dbReference type="ARBA" id="ARBA00022741"/>
    </source>
</evidence>
<comment type="subcellular location">
    <subcellularLocation>
        <location evidence="1">Cell membrane</location>
        <topology evidence="1">Multi-pass membrane protein</topology>
    </subcellularLocation>
</comment>
<keyword evidence="8 11" id="KW-1133">Transmembrane helix</keyword>
<dbReference type="Pfam" id="PF00005">
    <property type="entry name" value="ABC_tran"/>
    <property type="match status" value="1"/>
</dbReference>
<feature type="transmembrane region" description="Helical" evidence="11">
    <location>
        <begin position="208"/>
        <end position="229"/>
    </location>
</feature>
<evidence type="ECO:0000256" key="4">
    <source>
        <dbReference type="ARBA" id="ARBA00022692"/>
    </source>
</evidence>
<feature type="domain" description="ABC transporter" evidence="12">
    <location>
        <begin position="493"/>
        <end position="728"/>
    </location>
</feature>
<evidence type="ECO:0000256" key="1">
    <source>
        <dbReference type="ARBA" id="ARBA00004651"/>
    </source>
</evidence>
<evidence type="ECO:0000256" key="2">
    <source>
        <dbReference type="ARBA" id="ARBA00022448"/>
    </source>
</evidence>
<evidence type="ECO:0000256" key="10">
    <source>
        <dbReference type="ARBA" id="ARBA00043264"/>
    </source>
</evidence>
<dbReference type="Gene3D" id="1.20.1560.10">
    <property type="entry name" value="ABC transporter type 1, transmembrane domain"/>
    <property type="match status" value="1"/>
</dbReference>
<protein>
    <submittedName>
        <fullName evidence="15">ATP-binding cassette subfamily B protein</fullName>
    </submittedName>
</protein>
<dbReference type="PANTHER" id="PTHR24221:SF654">
    <property type="entry name" value="ATP-BINDING CASSETTE SUB-FAMILY B MEMBER 6"/>
    <property type="match status" value="1"/>
</dbReference>
<gene>
    <name evidence="15" type="ORF">CLV59_108122</name>
</gene>
<feature type="transmembrane region" description="Helical" evidence="11">
    <location>
        <begin position="171"/>
        <end position="192"/>
    </location>
</feature>